<evidence type="ECO:0000313" key="2">
    <source>
        <dbReference type="EMBL" id="KAJ4981235.1"/>
    </source>
</evidence>
<name>A0A9Q0R2R0_9MAGN</name>
<organism evidence="2 3">
    <name type="scientific">Protea cynaroides</name>
    <dbReference type="NCBI Taxonomy" id="273540"/>
    <lineage>
        <taxon>Eukaryota</taxon>
        <taxon>Viridiplantae</taxon>
        <taxon>Streptophyta</taxon>
        <taxon>Embryophyta</taxon>
        <taxon>Tracheophyta</taxon>
        <taxon>Spermatophyta</taxon>
        <taxon>Magnoliopsida</taxon>
        <taxon>Proteales</taxon>
        <taxon>Proteaceae</taxon>
        <taxon>Protea</taxon>
    </lineage>
</organism>
<comment type="caution">
    <text evidence="2">The sequence shown here is derived from an EMBL/GenBank/DDBJ whole genome shotgun (WGS) entry which is preliminary data.</text>
</comment>
<sequence length="161" mass="17199">MYILFFCHQELGQGDMVRGRGRWNTGSRQGKGEVLGHPKALYKGCPSLALTSQEGIGMASATPSAMQSTTPSILTPTSQIDVEATVASKEVSCLAIISPPLVDRIAPPKGTRPSHSGSSTPAVATPPLLTKMLVRACWKSPVGLVRPRKAWEQREGSLYRG</sequence>
<accession>A0A9Q0R2R0</accession>
<dbReference type="Proteomes" id="UP001141806">
    <property type="component" value="Unassembled WGS sequence"/>
</dbReference>
<dbReference type="AlphaFoldDB" id="A0A9Q0R2R0"/>
<feature type="compositionally biased region" description="Polar residues" evidence="1">
    <location>
        <begin position="113"/>
        <end position="122"/>
    </location>
</feature>
<keyword evidence="3" id="KW-1185">Reference proteome</keyword>
<feature type="region of interest" description="Disordered" evidence="1">
    <location>
        <begin position="105"/>
        <end position="124"/>
    </location>
</feature>
<evidence type="ECO:0000313" key="3">
    <source>
        <dbReference type="Proteomes" id="UP001141806"/>
    </source>
</evidence>
<evidence type="ECO:0000256" key="1">
    <source>
        <dbReference type="SAM" id="MobiDB-lite"/>
    </source>
</evidence>
<gene>
    <name evidence="2" type="ORF">NE237_032072</name>
</gene>
<proteinExistence type="predicted"/>
<dbReference type="EMBL" id="JAMYWD010000001">
    <property type="protein sequence ID" value="KAJ4981235.1"/>
    <property type="molecule type" value="Genomic_DNA"/>
</dbReference>
<protein>
    <submittedName>
        <fullName evidence="2">Uncharacterized protein</fullName>
    </submittedName>
</protein>
<reference evidence="2" key="1">
    <citation type="journal article" date="2023" name="Plant J.">
        <title>The genome of the king protea, Protea cynaroides.</title>
        <authorList>
            <person name="Chang J."/>
            <person name="Duong T.A."/>
            <person name="Schoeman C."/>
            <person name="Ma X."/>
            <person name="Roodt D."/>
            <person name="Barker N."/>
            <person name="Li Z."/>
            <person name="Van de Peer Y."/>
            <person name="Mizrachi E."/>
        </authorList>
    </citation>
    <scope>NUCLEOTIDE SEQUENCE</scope>
    <source>
        <tissue evidence="2">Young leaves</tissue>
    </source>
</reference>